<reference evidence="6 7" key="1">
    <citation type="submission" date="2019-09" db="EMBL/GenBank/DDBJ databases">
        <title>In-depth cultivation of the pig gut microbiome towards novel bacterial diversity and tailored functional studies.</title>
        <authorList>
            <person name="Wylensek D."/>
            <person name="Hitch T.C.A."/>
            <person name="Clavel T."/>
        </authorList>
    </citation>
    <scope>NUCLEOTIDE SEQUENCE [LARGE SCALE GENOMIC DNA]</scope>
    <source>
        <strain evidence="6 7">PG-178-WT-4</strain>
    </source>
</reference>
<dbReference type="GO" id="GO:0005694">
    <property type="term" value="C:chromosome"/>
    <property type="evidence" value="ECO:0007669"/>
    <property type="project" value="TreeGrafter"/>
</dbReference>
<dbReference type="FunFam" id="1.10.10.2830:FF:000001">
    <property type="entry name" value="Chromosome partitioning protein ParB"/>
    <property type="match status" value="1"/>
</dbReference>
<dbReference type="InterPro" id="IPR004437">
    <property type="entry name" value="ParB/RepB/Spo0J"/>
</dbReference>
<dbReference type="RefSeq" id="WP_154512032.1">
    <property type="nucleotide sequence ID" value="NZ_VUMH01000011.1"/>
</dbReference>
<evidence type="ECO:0000259" key="5">
    <source>
        <dbReference type="PROSITE" id="PS50943"/>
    </source>
</evidence>
<sequence length="309" mass="33708">MSNANKGLGRGLDALFGGSEPQRETKGDISLLPLTVLRPNPDQPRRHFDPESLRELADSIKAQGIIQPLLVRPQSDGTTYQIVAGERRWRAARLAGLAQVPVFVRELSDKEVMAAALIENLQREDLNPIEEAQALQGLRDALELTQEELAARLGKSRPAIANALRLLQLSQAARDDLRGGNISAGHARCLLGVTDAEAAEALRRRIISHALTVRDAEEAASFWRENHLLPWQAENASPGEARTEKEPRARTGRKKSAQIRSLQENLSQTLACKALVSGNEQNGKITLSYASAGELQNLLARLGVDLPNA</sequence>
<dbReference type="PANTHER" id="PTHR33375:SF1">
    <property type="entry name" value="CHROMOSOME-PARTITIONING PROTEIN PARB-RELATED"/>
    <property type="match status" value="1"/>
</dbReference>
<feature type="region of interest" description="Disordered" evidence="4">
    <location>
        <begin position="233"/>
        <end position="256"/>
    </location>
</feature>
<dbReference type="PANTHER" id="PTHR33375">
    <property type="entry name" value="CHROMOSOME-PARTITIONING PROTEIN PARB-RELATED"/>
    <property type="match status" value="1"/>
</dbReference>
<dbReference type="Gene3D" id="1.10.10.2830">
    <property type="match status" value="1"/>
</dbReference>
<evidence type="ECO:0000313" key="7">
    <source>
        <dbReference type="Proteomes" id="UP000477488"/>
    </source>
</evidence>
<feature type="domain" description="HTH cro/C1-type" evidence="5">
    <location>
        <begin position="135"/>
        <end position="162"/>
    </location>
</feature>
<protein>
    <submittedName>
        <fullName evidence="6">ParB/RepB/Spo0J family partition protein</fullName>
    </submittedName>
</protein>
<keyword evidence="2" id="KW-0159">Chromosome partition</keyword>
<dbReference type="Pfam" id="PF17762">
    <property type="entry name" value="HTH_ParB"/>
    <property type="match status" value="1"/>
</dbReference>
<dbReference type="AlphaFoldDB" id="A0A6L5XMX7"/>
<dbReference type="Gene3D" id="3.90.1530.30">
    <property type="match status" value="1"/>
</dbReference>
<evidence type="ECO:0000313" key="6">
    <source>
        <dbReference type="EMBL" id="MSS28547.1"/>
    </source>
</evidence>
<dbReference type="InterPro" id="IPR036086">
    <property type="entry name" value="ParB/Sulfiredoxin_sf"/>
</dbReference>
<evidence type="ECO:0000256" key="4">
    <source>
        <dbReference type="SAM" id="MobiDB-lite"/>
    </source>
</evidence>
<dbReference type="InterPro" id="IPR003115">
    <property type="entry name" value="ParB_N"/>
</dbReference>
<gene>
    <name evidence="6" type="ORF">FYJ44_11000</name>
</gene>
<dbReference type="InterPro" id="IPR050336">
    <property type="entry name" value="Chromosome_partition/occlusion"/>
</dbReference>
<keyword evidence="7" id="KW-1185">Reference proteome</keyword>
<comment type="caution">
    <text evidence="6">The sequence shown here is derived from an EMBL/GenBank/DDBJ whole genome shotgun (WGS) entry which is preliminary data.</text>
</comment>
<evidence type="ECO:0000256" key="3">
    <source>
        <dbReference type="ARBA" id="ARBA00023125"/>
    </source>
</evidence>
<dbReference type="SMART" id="SM00470">
    <property type="entry name" value="ParB"/>
    <property type="match status" value="1"/>
</dbReference>
<dbReference type="SUPFAM" id="SSF110849">
    <property type="entry name" value="ParB/Sulfiredoxin"/>
    <property type="match status" value="1"/>
</dbReference>
<dbReference type="PROSITE" id="PS50943">
    <property type="entry name" value="HTH_CROC1"/>
    <property type="match status" value="1"/>
</dbReference>
<dbReference type="GO" id="GO:0007059">
    <property type="term" value="P:chromosome segregation"/>
    <property type="evidence" value="ECO:0007669"/>
    <property type="project" value="UniProtKB-KW"/>
</dbReference>
<organism evidence="6 7">
    <name type="scientific">Desulfovibrio porci</name>
    <dbReference type="NCBI Taxonomy" id="2605782"/>
    <lineage>
        <taxon>Bacteria</taxon>
        <taxon>Pseudomonadati</taxon>
        <taxon>Thermodesulfobacteriota</taxon>
        <taxon>Desulfovibrionia</taxon>
        <taxon>Desulfovibrionales</taxon>
        <taxon>Desulfovibrionaceae</taxon>
        <taxon>Desulfovibrio</taxon>
    </lineage>
</organism>
<dbReference type="NCBIfam" id="TIGR00180">
    <property type="entry name" value="parB_part"/>
    <property type="match status" value="1"/>
</dbReference>
<dbReference type="Pfam" id="PF02195">
    <property type="entry name" value="ParB_N"/>
    <property type="match status" value="1"/>
</dbReference>
<dbReference type="InterPro" id="IPR041468">
    <property type="entry name" value="HTH_ParB/Spo0J"/>
</dbReference>
<dbReference type="Proteomes" id="UP000477488">
    <property type="component" value="Unassembled WGS sequence"/>
</dbReference>
<feature type="region of interest" description="Disordered" evidence="4">
    <location>
        <begin position="1"/>
        <end position="30"/>
    </location>
</feature>
<dbReference type="CDD" id="cd16393">
    <property type="entry name" value="SPO0J_N"/>
    <property type="match status" value="1"/>
</dbReference>
<evidence type="ECO:0000256" key="1">
    <source>
        <dbReference type="ARBA" id="ARBA00006295"/>
    </source>
</evidence>
<proteinExistence type="inferred from homology"/>
<keyword evidence="3" id="KW-0238">DNA-binding</keyword>
<evidence type="ECO:0000256" key="2">
    <source>
        <dbReference type="ARBA" id="ARBA00022829"/>
    </source>
</evidence>
<dbReference type="CDD" id="cd00093">
    <property type="entry name" value="HTH_XRE"/>
    <property type="match status" value="1"/>
</dbReference>
<dbReference type="InterPro" id="IPR057240">
    <property type="entry name" value="ParB_dimer_C"/>
</dbReference>
<name>A0A6L5XMX7_9BACT</name>
<accession>A0A6L5XMX7</accession>
<dbReference type="Pfam" id="PF23552">
    <property type="entry name" value="ParB_C"/>
    <property type="match status" value="1"/>
</dbReference>
<dbReference type="GO" id="GO:0003677">
    <property type="term" value="F:DNA binding"/>
    <property type="evidence" value="ECO:0007669"/>
    <property type="project" value="UniProtKB-KW"/>
</dbReference>
<comment type="similarity">
    <text evidence="1">Belongs to the ParB family.</text>
</comment>
<dbReference type="FunFam" id="3.90.1530.30:FF:000001">
    <property type="entry name" value="Chromosome partitioning protein ParB"/>
    <property type="match status" value="1"/>
</dbReference>
<dbReference type="InterPro" id="IPR001387">
    <property type="entry name" value="Cro/C1-type_HTH"/>
</dbReference>
<dbReference type="EMBL" id="VUMH01000011">
    <property type="protein sequence ID" value="MSS28547.1"/>
    <property type="molecule type" value="Genomic_DNA"/>
</dbReference>